<dbReference type="OrthoDB" id="5346322at2"/>
<evidence type="ECO:0008006" key="4">
    <source>
        <dbReference type="Google" id="ProtNLM"/>
    </source>
</evidence>
<dbReference type="AlphaFoldDB" id="D4H4W3"/>
<dbReference type="Gene3D" id="1.10.443.10">
    <property type="entry name" value="Intergrase catalytic core"/>
    <property type="match status" value="1"/>
</dbReference>
<evidence type="ECO:0000256" key="1">
    <source>
        <dbReference type="ARBA" id="ARBA00023172"/>
    </source>
</evidence>
<dbReference type="EMBL" id="CP001968">
    <property type="protein sequence ID" value="ADD67507.1"/>
    <property type="molecule type" value="Genomic_DNA"/>
</dbReference>
<reference evidence="2 3" key="1">
    <citation type="journal article" date="2010" name="Stand. Genomic Sci.">
        <title>Complete genome sequence of Denitrovibrio acetiphilus type strain (N2460).</title>
        <authorList>
            <person name="Kiss H."/>
            <person name="Lang E."/>
            <person name="Lapidus A."/>
            <person name="Copeland A."/>
            <person name="Nolan M."/>
            <person name="Glavina Del Rio T."/>
            <person name="Chen F."/>
            <person name="Lucas S."/>
            <person name="Tice H."/>
            <person name="Cheng J.F."/>
            <person name="Han C."/>
            <person name="Goodwin L."/>
            <person name="Pitluck S."/>
            <person name="Liolios K."/>
            <person name="Pati A."/>
            <person name="Ivanova N."/>
            <person name="Mavromatis K."/>
            <person name="Chen A."/>
            <person name="Palaniappan K."/>
            <person name="Land M."/>
            <person name="Hauser L."/>
            <person name="Chang Y.J."/>
            <person name="Jeffries C.D."/>
            <person name="Detter J.C."/>
            <person name="Brettin T."/>
            <person name="Spring S."/>
            <person name="Rohde M."/>
            <person name="Goker M."/>
            <person name="Woyke T."/>
            <person name="Bristow J."/>
            <person name="Eisen J.A."/>
            <person name="Markowitz V."/>
            <person name="Hugenholtz P."/>
            <person name="Kyrpides N.C."/>
            <person name="Klenk H.P."/>
        </authorList>
    </citation>
    <scope>NUCLEOTIDE SEQUENCE [LARGE SCALE GENOMIC DNA]</scope>
    <source>
        <strain evidence="3">DSM 12809 / NBRC 114555 / N2460</strain>
    </source>
</reference>
<accession>D4H4W3</accession>
<name>D4H4W3_DENA2</name>
<evidence type="ECO:0000313" key="3">
    <source>
        <dbReference type="Proteomes" id="UP000002012"/>
    </source>
</evidence>
<dbReference type="KEGG" id="dap:Dacet_0723"/>
<keyword evidence="1" id="KW-0233">DNA recombination</keyword>
<dbReference type="STRING" id="522772.Dacet_0723"/>
<dbReference type="InterPro" id="IPR013762">
    <property type="entry name" value="Integrase-like_cat_sf"/>
</dbReference>
<dbReference type="RefSeq" id="WP_013010043.1">
    <property type="nucleotide sequence ID" value="NC_013943.1"/>
</dbReference>
<protein>
    <recommendedName>
        <fullName evidence="4">Integrase family protein</fullName>
    </recommendedName>
</protein>
<dbReference type="GO" id="GO:0003677">
    <property type="term" value="F:DNA binding"/>
    <property type="evidence" value="ECO:0007669"/>
    <property type="project" value="InterPro"/>
</dbReference>
<dbReference type="GO" id="GO:0006310">
    <property type="term" value="P:DNA recombination"/>
    <property type="evidence" value="ECO:0007669"/>
    <property type="project" value="UniProtKB-KW"/>
</dbReference>
<dbReference type="SUPFAM" id="SSF56349">
    <property type="entry name" value="DNA breaking-rejoining enzymes"/>
    <property type="match status" value="1"/>
</dbReference>
<organism evidence="2 3">
    <name type="scientific">Denitrovibrio acetiphilus (strain DSM 12809 / NBRC 114555 / N2460)</name>
    <dbReference type="NCBI Taxonomy" id="522772"/>
    <lineage>
        <taxon>Bacteria</taxon>
        <taxon>Pseudomonadati</taxon>
        <taxon>Deferribacterota</taxon>
        <taxon>Deferribacteres</taxon>
        <taxon>Deferribacterales</taxon>
        <taxon>Geovibrionaceae</taxon>
        <taxon>Denitrovibrio</taxon>
    </lineage>
</organism>
<dbReference type="HOGENOM" id="CLU_862907_0_0_0"/>
<gene>
    <name evidence="2" type="ordered locus">Dacet_0723</name>
</gene>
<keyword evidence="3" id="KW-1185">Reference proteome</keyword>
<dbReference type="PaxDb" id="522772-Dacet_0723"/>
<dbReference type="Proteomes" id="UP000002012">
    <property type="component" value="Chromosome"/>
</dbReference>
<dbReference type="GO" id="GO:0015074">
    <property type="term" value="P:DNA integration"/>
    <property type="evidence" value="ECO:0007669"/>
    <property type="project" value="InterPro"/>
</dbReference>
<dbReference type="eggNOG" id="COG0582">
    <property type="taxonomic scope" value="Bacteria"/>
</dbReference>
<evidence type="ECO:0000313" key="2">
    <source>
        <dbReference type="EMBL" id="ADD67507.1"/>
    </source>
</evidence>
<proteinExistence type="predicted"/>
<dbReference type="InParanoid" id="D4H4W3"/>
<sequence length="315" mass="36260">MRGSIIHQVQTLFKESGINRIGTSKHTDKEAFRNSTDKKANWHEIGQNTGIYSYSTADDYREIWISAFRYAKAHFGVKDIETLAGEHLQAFLLAKIDQEVKHATFMQYAAALEKLAVALNMYAEKHETGNEYNFSDDINVARKKAHKTLQRFDGVRSYENPEELIEMLTNPTHRLIASTQYIGGARMDEVYGIMPDSIKPDNRVTVKGKGGKIRDIRINPDDHKMLSEILKRDGHFKFDKGKYLYHLKKASMVSEQKHNASHGLRWNFAQNRMLEVQKNGKVREQGLVIVSQEMGHERADITEHYLKTELRSVSY</sequence>
<dbReference type="InterPro" id="IPR011010">
    <property type="entry name" value="DNA_brk_join_enz"/>
</dbReference>